<sequence>MKFLITLDHRRVALPSRDEQKLFGSCVVKIADARHNDMSDAGPDWLKQKIQYIVSQYLNKTASCNKLQQV</sequence>
<dbReference type="RefSeq" id="WP_044836166.1">
    <property type="nucleotide sequence ID" value="NZ_CP059735.1"/>
</dbReference>
<dbReference type="EMBL" id="CP059735">
    <property type="protein sequence ID" value="WDD97428.1"/>
    <property type="molecule type" value="Genomic_DNA"/>
</dbReference>
<name>A0AAE9YNR7_9GAMM</name>
<dbReference type="AlphaFoldDB" id="A0AAE9YNR7"/>
<reference evidence="1 2" key="2">
    <citation type="journal article" date="2022" name="Mar. Drugs">
        <title>Bioassay-Guided Fractionation Leads to the Detection of Cholic Acid Generated by the Rare Thalassomonas sp.</title>
        <authorList>
            <person name="Pheiffer F."/>
            <person name="Schneider Y.K."/>
            <person name="Hansen E.H."/>
            <person name="Andersen J.H."/>
            <person name="Isaksson J."/>
            <person name="Busche T."/>
            <person name="R C."/>
            <person name="Kalinowski J."/>
            <person name="Zyl L.V."/>
            <person name="Trindade M."/>
        </authorList>
    </citation>
    <scope>NUCLEOTIDE SEQUENCE [LARGE SCALE GENOMIC DNA]</scope>
    <source>
        <strain evidence="1 2">A5K-106</strain>
    </source>
</reference>
<organism evidence="1 2">
    <name type="scientific">Thalassomonas actiniarum</name>
    <dbReference type="NCBI Taxonomy" id="485447"/>
    <lineage>
        <taxon>Bacteria</taxon>
        <taxon>Pseudomonadati</taxon>
        <taxon>Pseudomonadota</taxon>
        <taxon>Gammaproteobacteria</taxon>
        <taxon>Alteromonadales</taxon>
        <taxon>Colwelliaceae</taxon>
        <taxon>Thalassomonas</taxon>
    </lineage>
</organism>
<dbReference type="Proteomes" id="UP000032568">
    <property type="component" value="Chromosome"/>
</dbReference>
<proteinExistence type="predicted"/>
<reference evidence="1 2" key="1">
    <citation type="journal article" date="2015" name="Genome Announc.">
        <title>Draft Genome Sequences of Marine Isolates of Thalassomonas viridans and Thalassomonas actiniarum.</title>
        <authorList>
            <person name="Olonade I."/>
            <person name="van Zyl L.J."/>
            <person name="Trindade M."/>
        </authorList>
    </citation>
    <scope>NUCLEOTIDE SEQUENCE [LARGE SCALE GENOMIC DNA]</scope>
    <source>
        <strain evidence="1 2">A5K-106</strain>
    </source>
</reference>
<protein>
    <submittedName>
        <fullName evidence="1">Uncharacterized protein</fullName>
    </submittedName>
</protein>
<evidence type="ECO:0000313" key="1">
    <source>
        <dbReference type="EMBL" id="WDD97428.1"/>
    </source>
</evidence>
<keyword evidence="2" id="KW-1185">Reference proteome</keyword>
<evidence type="ECO:0000313" key="2">
    <source>
        <dbReference type="Proteomes" id="UP000032568"/>
    </source>
</evidence>
<dbReference type="KEGG" id="tact:SG35_019180"/>
<accession>A0AAE9YNR7</accession>
<gene>
    <name evidence="1" type="ORF">SG35_019180</name>
</gene>